<name>A0A4U8UVV0_STECR</name>
<proteinExistence type="predicted"/>
<gene>
    <name evidence="1" type="ORF">L596_004452</name>
</gene>
<evidence type="ECO:0000313" key="1">
    <source>
        <dbReference type="EMBL" id="TMS37542.1"/>
    </source>
</evidence>
<dbReference type="Proteomes" id="UP000298663">
    <property type="component" value="Unassembled WGS sequence"/>
</dbReference>
<accession>A0A4U8UVV0</accession>
<sequence>MRTLSCRQRRILKLRLSCLCSALLLYPLLPAVPIRIGFVNDGDYGDTRRTLLNTSSKCKILKLNIANAEIMRLYGPAQSLTCEQNPKNWVFVDENRKLQLTDYVEK</sequence>
<keyword evidence="2" id="KW-1185">Reference proteome</keyword>
<protein>
    <submittedName>
        <fullName evidence="1">Uncharacterized protein</fullName>
    </submittedName>
</protein>
<comment type="caution">
    <text evidence="1">The sequence shown here is derived from an EMBL/GenBank/DDBJ whole genome shotgun (WGS) entry which is preliminary data.</text>
</comment>
<evidence type="ECO:0000313" key="2">
    <source>
        <dbReference type="Proteomes" id="UP000298663"/>
    </source>
</evidence>
<dbReference type="EMBL" id="AZBU02000001">
    <property type="protein sequence ID" value="TMS37542.1"/>
    <property type="molecule type" value="Genomic_DNA"/>
</dbReference>
<reference evidence="1 2" key="2">
    <citation type="journal article" date="2019" name="G3 (Bethesda)">
        <title>Hybrid Assembly of the Genome of the Entomopathogenic Nematode Steinernema carpocapsae Identifies the X-Chromosome.</title>
        <authorList>
            <person name="Serra L."/>
            <person name="Macchietto M."/>
            <person name="Macias-Munoz A."/>
            <person name="McGill C.J."/>
            <person name="Rodriguez I.M."/>
            <person name="Rodriguez B."/>
            <person name="Murad R."/>
            <person name="Mortazavi A."/>
        </authorList>
    </citation>
    <scope>NUCLEOTIDE SEQUENCE [LARGE SCALE GENOMIC DNA]</scope>
    <source>
        <strain evidence="1 2">ALL</strain>
    </source>
</reference>
<organism evidence="1 2">
    <name type="scientific">Steinernema carpocapsae</name>
    <name type="common">Entomopathogenic nematode</name>
    <dbReference type="NCBI Taxonomy" id="34508"/>
    <lineage>
        <taxon>Eukaryota</taxon>
        <taxon>Metazoa</taxon>
        <taxon>Ecdysozoa</taxon>
        <taxon>Nematoda</taxon>
        <taxon>Chromadorea</taxon>
        <taxon>Rhabditida</taxon>
        <taxon>Tylenchina</taxon>
        <taxon>Panagrolaimomorpha</taxon>
        <taxon>Strongyloidoidea</taxon>
        <taxon>Steinernematidae</taxon>
        <taxon>Steinernema</taxon>
    </lineage>
</organism>
<reference evidence="1 2" key="1">
    <citation type="journal article" date="2015" name="Genome Biol.">
        <title>Comparative genomics of Steinernema reveals deeply conserved gene regulatory networks.</title>
        <authorList>
            <person name="Dillman A.R."/>
            <person name="Macchietto M."/>
            <person name="Porter C.F."/>
            <person name="Rogers A."/>
            <person name="Williams B."/>
            <person name="Antoshechkin I."/>
            <person name="Lee M.M."/>
            <person name="Goodwin Z."/>
            <person name="Lu X."/>
            <person name="Lewis E.E."/>
            <person name="Goodrich-Blair H."/>
            <person name="Stock S.P."/>
            <person name="Adams B.J."/>
            <person name="Sternberg P.W."/>
            <person name="Mortazavi A."/>
        </authorList>
    </citation>
    <scope>NUCLEOTIDE SEQUENCE [LARGE SCALE GENOMIC DNA]</scope>
    <source>
        <strain evidence="1 2">ALL</strain>
    </source>
</reference>
<dbReference type="AlphaFoldDB" id="A0A4U8UVV0"/>